<dbReference type="GO" id="GO:0005634">
    <property type="term" value="C:nucleus"/>
    <property type="evidence" value="ECO:0007669"/>
    <property type="project" value="TreeGrafter"/>
</dbReference>
<protein>
    <recommendedName>
        <fullName evidence="3">HTH CENPB-type domain-containing protein</fullName>
    </recommendedName>
</protein>
<dbReference type="GO" id="GO:0003677">
    <property type="term" value="F:DNA binding"/>
    <property type="evidence" value="ECO:0007669"/>
    <property type="project" value="TreeGrafter"/>
</dbReference>
<evidence type="ECO:0000313" key="2">
    <source>
        <dbReference type="Proteomes" id="UP000814243"/>
    </source>
</evidence>
<reference evidence="1" key="1">
    <citation type="journal article" date="2021" name="G3 (Bethesda)">
        <title>Genome and transcriptome analysis of the beet armyworm Spodoptera exigua reveals targets for pest control. .</title>
        <authorList>
            <person name="Simon S."/>
            <person name="Breeschoten T."/>
            <person name="Jansen H.J."/>
            <person name="Dirks R.P."/>
            <person name="Schranz M.E."/>
            <person name="Ros V.I.D."/>
        </authorList>
    </citation>
    <scope>NUCLEOTIDE SEQUENCE</scope>
    <source>
        <strain evidence="1">TB_SE_WUR_2020</strain>
    </source>
</reference>
<dbReference type="InterPro" id="IPR050863">
    <property type="entry name" value="CenT-Element_Derived"/>
</dbReference>
<dbReference type="EMBL" id="JACEFF010000343">
    <property type="protein sequence ID" value="KAH9639391.1"/>
    <property type="molecule type" value="Genomic_DNA"/>
</dbReference>
<proteinExistence type="predicted"/>
<accession>A0A922SJ11</accession>
<dbReference type="PANTHER" id="PTHR19303">
    <property type="entry name" value="TRANSPOSON"/>
    <property type="match status" value="1"/>
</dbReference>
<dbReference type="PANTHER" id="PTHR19303:SF74">
    <property type="entry name" value="POGO TRANSPOSABLE ELEMENT WITH KRAB DOMAIN"/>
    <property type="match status" value="1"/>
</dbReference>
<name>A0A922SJ11_SPOEX</name>
<sequence>MQASGEINIKTPFKNNRPGRHWYESFKKRHLEISLRTSQNLTESRATVTNEALSNWFSEISEFFKEKSLESVTRNPKRVFNCDETAFFLNPKGNKVLAVRGNKTVYQKVNTDKKECLTVLLTGNAAGDLPPPMIESHGSLLVEVQMISIETVVMI</sequence>
<gene>
    <name evidence="1" type="ORF">HF086_002080</name>
</gene>
<dbReference type="Proteomes" id="UP000814243">
    <property type="component" value="Unassembled WGS sequence"/>
</dbReference>
<comment type="caution">
    <text evidence="1">The sequence shown here is derived from an EMBL/GenBank/DDBJ whole genome shotgun (WGS) entry which is preliminary data.</text>
</comment>
<evidence type="ECO:0000313" key="1">
    <source>
        <dbReference type="EMBL" id="KAH9639391.1"/>
    </source>
</evidence>
<evidence type="ECO:0008006" key="3">
    <source>
        <dbReference type="Google" id="ProtNLM"/>
    </source>
</evidence>
<dbReference type="AlphaFoldDB" id="A0A922SJ11"/>
<organism evidence="1 2">
    <name type="scientific">Spodoptera exigua</name>
    <name type="common">Beet armyworm</name>
    <name type="synonym">Noctua fulgens</name>
    <dbReference type="NCBI Taxonomy" id="7107"/>
    <lineage>
        <taxon>Eukaryota</taxon>
        <taxon>Metazoa</taxon>
        <taxon>Ecdysozoa</taxon>
        <taxon>Arthropoda</taxon>
        <taxon>Hexapoda</taxon>
        <taxon>Insecta</taxon>
        <taxon>Pterygota</taxon>
        <taxon>Neoptera</taxon>
        <taxon>Endopterygota</taxon>
        <taxon>Lepidoptera</taxon>
        <taxon>Glossata</taxon>
        <taxon>Ditrysia</taxon>
        <taxon>Noctuoidea</taxon>
        <taxon>Noctuidae</taxon>
        <taxon>Amphipyrinae</taxon>
        <taxon>Spodoptera</taxon>
    </lineage>
</organism>